<dbReference type="EMBL" id="LT906446">
    <property type="protein sequence ID" value="SNU95600.1"/>
    <property type="molecule type" value="Genomic_DNA"/>
</dbReference>
<keyword evidence="4" id="KW-1185">Reference proteome</keyword>
<accession>A0A239TD00</accession>
<keyword evidence="1" id="KW-0732">Signal</keyword>
<dbReference type="Proteomes" id="UP000215383">
    <property type="component" value="Chromosome 1"/>
</dbReference>
<gene>
    <name evidence="3" type="ORF">SAMEA4364220_00443</name>
</gene>
<dbReference type="Pfam" id="PF04187">
    <property type="entry name" value="Cofac_haem_bdg"/>
    <property type="match status" value="1"/>
</dbReference>
<evidence type="ECO:0000313" key="4">
    <source>
        <dbReference type="Proteomes" id="UP000215383"/>
    </source>
</evidence>
<protein>
    <submittedName>
        <fullName evidence="3">Uncharacterized iron-regulated protein</fullName>
    </submittedName>
</protein>
<dbReference type="SUPFAM" id="SSF159501">
    <property type="entry name" value="EreA/ChaN-like"/>
    <property type="match status" value="1"/>
</dbReference>
<proteinExistence type="predicted"/>
<dbReference type="InterPro" id="IPR007314">
    <property type="entry name" value="Cofac_haem-bd_dom"/>
</dbReference>
<dbReference type="RefSeq" id="WP_027889266.1">
    <property type="nucleotide sequence ID" value="NZ_LT906446.1"/>
</dbReference>
<evidence type="ECO:0000259" key="2">
    <source>
        <dbReference type="Pfam" id="PF04187"/>
    </source>
</evidence>
<name>A0A239TD00_9FIRM</name>
<reference evidence="3 4" key="1">
    <citation type="submission" date="2017-06" db="EMBL/GenBank/DDBJ databases">
        <authorList>
            <consortium name="Pathogen Informatics"/>
        </authorList>
    </citation>
    <scope>NUCLEOTIDE SEQUENCE [LARGE SCALE GENOMIC DNA]</scope>
    <source>
        <strain evidence="3 4">NCTC10570</strain>
    </source>
</reference>
<dbReference type="CDD" id="cd14727">
    <property type="entry name" value="ChanN-like"/>
    <property type="match status" value="1"/>
</dbReference>
<feature type="signal peptide" evidence="1">
    <location>
        <begin position="1"/>
        <end position="25"/>
    </location>
</feature>
<sequence length="294" mass="34029">MKKFMRMLVCGSLLLTGCLGAVSFAQEKPAEVKYYYDDNEISSAQAVKIAGDYDVVFFDEYHDQSSIHQAELEFFTEFYRQNPKMILSMEMFERDVQPTVNDYLNGAFSLEEFLNSSRPWDNYLTDYKPLVEFAKENGISVLASNIPRRMAAQYAKTGDFSLINDEDKKYLPQKHLVEYEAYYNKFKQYMLQEQAGKPMKMTPERIELFYKAQCLKDDTMAESIVEFSKAHENTKVLHVQGAFHGDEHLGVVEKANKLHPALKTIVITPVEAKDYEQVKNNYGKDTILLTFVRK</sequence>
<dbReference type="AlphaFoldDB" id="A0A239TD00"/>
<dbReference type="Gene3D" id="3.40.50.11550">
    <property type="match status" value="1"/>
</dbReference>
<feature type="domain" description="Haem-binding uptake Tiki superfamily ChaN" evidence="2">
    <location>
        <begin position="50"/>
        <end position="253"/>
    </location>
</feature>
<dbReference type="eggNOG" id="COG3016">
    <property type="taxonomic scope" value="Bacteria"/>
</dbReference>
<dbReference type="PROSITE" id="PS51257">
    <property type="entry name" value="PROKAR_LIPOPROTEIN"/>
    <property type="match status" value="1"/>
</dbReference>
<dbReference type="GeneID" id="78506476"/>
<organism evidence="3 4">
    <name type="scientific">Megamonas hypermegale</name>
    <dbReference type="NCBI Taxonomy" id="158847"/>
    <lineage>
        <taxon>Bacteria</taxon>
        <taxon>Bacillati</taxon>
        <taxon>Bacillota</taxon>
        <taxon>Negativicutes</taxon>
        <taxon>Selenomonadales</taxon>
        <taxon>Selenomonadaceae</taxon>
        <taxon>Megamonas</taxon>
    </lineage>
</organism>
<feature type="chain" id="PRO_5011220452" evidence="1">
    <location>
        <begin position="26"/>
        <end position="294"/>
    </location>
</feature>
<evidence type="ECO:0000256" key="1">
    <source>
        <dbReference type="SAM" id="SignalP"/>
    </source>
</evidence>
<evidence type="ECO:0000313" key="3">
    <source>
        <dbReference type="EMBL" id="SNU95600.1"/>
    </source>
</evidence>